<evidence type="ECO:0000256" key="1">
    <source>
        <dbReference type="ARBA" id="ARBA00009437"/>
    </source>
</evidence>
<dbReference type="RefSeq" id="WP_013657680.1">
    <property type="nucleotide sequence ID" value="NC_015275.1"/>
</dbReference>
<dbReference type="InterPro" id="IPR036388">
    <property type="entry name" value="WH-like_DNA-bd_sf"/>
</dbReference>
<evidence type="ECO:0000313" key="6">
    <source>
        <dbReference type="EMBL" id="ADZ84387.1"/>
    </source>
</evidence>
<dbReference type="HOGENOM" id="CLU_039613_32_1_9"/>
<dbReference type="KEGG" id="cle:Clole_2686"/>
<dbReference type="Gene3D" id="3.40.190.10">
    <property type="entry name" value="Periplasmic binding protein-like II"/>
    <property type="match status" value="2"/>
</dbReference>
<dbReference type="GO" id="GO:0003700">
    <property type="term" value="F:DNA-binding transcription factor activity"/>
    <property type="evidence" value="ECO:0007669"/>
    <property type="project" value="InterPro"/>
</dbReference>
<keyword evidence="3" id="KW-0238">DNA-binding</keyword>
<proteinExistence type="inferred from homology"/>
<comment type="similarity">
    <text evidence="1">Belongs to the LysR transcriptional regulatory family.</text>
</comment>
<dbReference type="eggNOG" id="COG0583">
    <property type="taxonomic scope" value="Bacteria"/>
</dbReference>
<dbReference type="Gene3D" id="1.10.10.10">
    <property type="entry name" value="Winged helix-like DNA-binding domain superfamily/Winged helix DNA-binding domain"/>
    <property type="match status" value="1"/>
</dbReference>
<dbReference type="AlphaFoldDB" id="F2JJ94"/>
<evidence type="ECO:0000256" key="3">
    <source>
        <dbReference type="ARBA" id="ARBA00023125"/>
    </source>
</evidence>
<keyword evidence="2" id="KW-0805">Transcription regulation</keyword>
<reference evidence="6 7" key="1">
    <citation type="journal article" date="2011" name="J. Bacteriol.">
        <title>Complete genome sequence of the cellulose-degrading bacterium Cellulosilyticum lentocellum.</title>
        <authorList>
            <consortium name="US DOE Joint Genome Institute"/>
            <person name="Miller D.A."/>
            <person name="Suen G."/>
            <person name="Bruce D."/>
            <person name="Copeland A."/>
            <person name="Cheng J.F."/>
            <person name="Detter C."/>
            <person name="Goodwin L.A."/>
            <person name="Han C.S."/>
            <person name="Hauser L.J."/>
            <person name="Land M.L."/>
            <person name="Lapidus A."/>
            <person name="Lucas S."/>
            <person name="Meincke L."/>
            <person name="Pitluck S."/>
            <person name="Tapia R."/>
            <person name="Teshima H."/>
            <person name="Woyke T."/>
            <person name="Fox B.G."/>
            <person name="Angert E.R."/>
            <person name="Currie C.R."/>
        </authorList>
    </citation>
    <scope>NUCLEOTIDE SEQUENCE [LARGE SCALE GENOMIC DNA]</scope>
    <source>
        <strain evidence="7">ATCC 49066 / DSM 5427 / NCIMB 11756 / RHM5</strain>
    </source>
</reference>
<dbReference type="STRING" id="642492.Clole_2686"/>
<evidence type="ECO:0000256" key="2">
    <source>
        <dbReference type="ARBA" id="ARBA00023015"/>
    </source>
</evidence>
<keyword evidence="4" id="KW-0804">Transcription</keyword>
<dbReference type="FunFam" id="1.10.10.10:FF:000001">
    <property type="entry name" value="LysR family transcriptional regulator"/>
    <property type="match status" value="1"/>
</dbReference>
<dbReference type="GO" id="GO:0003677">
    <property type="term" value="F:DNA binding"/>
    <property type="evidence" value="ECO:0007669"/>
    <property type="project" value="UniProtKB-KW"/>
</dbReference>
<dbReference type="InterPro" id="IPR000847">
    <property type="entry name" value="LysR_HTH_N"/>
</dbReference>
<dbReference type="EMBL" id="CP002582">
    <property type="protein sequence ID" value="ADZ84387.1"/>
    <property type="molecule type" value="Genomic_DNA"/>
</dbReference>
<dbReference type="SUPFAM" id="SSF53850">
    <property type="entry name" value="Periplasmic binding protein-like II"/>
    <property type="match status" value="1"/>
</dbReference>
<name>F2JJ94_CELLD</name>
<dbReference type="PANTHER" id="PTHR30346">
    <property type="entry name" value="TRANSCRIPTIONAL DUAL REGULATOR HCAR-RELATED"/>
    <property type="match status" value="1"/>
</dbReference>
<evidence type="ECO:0000259" key="5">
    <source>
        <dbReference type="PROSITE" id="PS50931"/>
    </source>
</evidence>
<dbReference type="Pfam" id="PF00126">
    <property type="entry name" value="HTH_1"/>
    <property type="match status" value="1"/>
</dbReference>
<evidence type="ECO:0000256" key="4">
    <source>
        <dbReference type="ARBA" id="ARBA00023163"/>
    </source>
</evidence>
<organism evidence="6 7">
    <name type="scientific">Cellulosilyticum lentocellum (strain ATCC 49066 / DSM 5427 / NCIMB 11756 / RHM5)</name>
    <name type="common">Clostridium lentocellum</name>
    <dbReference type="NCBI Taxonomy" id="642492"/>
    <lineage>
        <taxon>Bacteria</taxon>
        <taxon>Bacillati</taxon>
        <taxon>Bacillota</taxon>
        <taxon>Clostridia</taxon>
        <taxon>Lachnospirales</taxon>
        <taxon>Cellulosilyticaceae</taxon>
        <taxon>Cellulosilyticum</taxon>
    </lineage>
</organism>
<gene>
    <name evidence="6" type="ordered locus">Clole_2686</name>
</gene>
<feature type="domain" description="HTH lysR-type" evidence="5">
    <location>
        <begin position="1"/>
        <end position="58"/>
    </location>
</feature>
<accession>F2JJ94</accession>
<dbReference type="PANTHER" id="PTHR30346:SF0">
    <property type="entry name" value="HCA OPERON TRANSCRIPTIONAL ACTIVATOR HCAR"/>
    <property type="match status" value="1"/>
</dbReference>
<protein>
    <submittedName>
        <fullName evidence="6">Transcriptional regulator, LysR family</fullName>
    </submittedName>
</protein>
<sequence>MNLQQLRYVLEVEKSSSITRAAKNLFMGQPNLSKAIKELELEIGITIFKRTPKGVEPTRDGKQFLQYARTILSQMDELESLYKTYHKETFKLAVSVPRATYISTAFSRFLNTSLKEENVESLPLNIHYKETNAHTTIQDVATGESDLGIVRYQKLHESYFLALIKEQGLQYECIGEFAMCIMLHKNHPLANYQDIPFHALGQYIEILHGDFQEPNLTFSHIKKGADMDTAQKRIYIYDRSSQFDLLEQVKGTYLWVSPMPEETLKKHNLVTRKCSLASPTTDMMIYPHKDMLKSHELALISVLRSTLNSLNPK</sequence>
<dbReference type="InterPro" id="IPR036390">
    <property type="entry name" value="WH_DNA-bd_sf"/>
</dbReference>
<dbReference type="Proteomes" id="UP000008467">
    <property type="component" value="Chromosome"/>
</dbReference>
<dbReference type="PROSITE" id="PS50931">
    <property type="entry name" value="HTH_LYSR"/>
    <property type="match status" value="1"/>
</dbReference>
<dbReference type="PRINTS" id="PR00039">
    <property type="entry name" value="HTHLYSR"/>
</dbReference>
<dbReference type="SUPFAM" id="SSF46785">
    <property type="entry name" value="Winged helix' DNA-binding domain"/>
    <property type="match status" value="1"/>
</dbReference>
<keyword evidence="7" id="KW-1185">Reference proteome</keyword>
<evidence type="ECO:0000313" key="7">
    <source>
        <dbReference type="Proteomes" id="UP000008467"/>
    </source>
</evidence>
<dbReference type="GO" id="GO:0032993">
    <property type="term" value="C:protein-DNA complex"/>
    <property type="evidence" value="ECO:0007669"/>
    <property type="project" value="TreeGrafter"/>
</dbReference>